<dbReference type="Pfam" id="PF00698">
    <property type="entry name" value="Acyl_transf_1"/>
    <property type="match status" value="1"/>
</dbReference>
<dbReference type="PROSITE" id="PS52004">
    <property type="entry name" value="KS3_2"/>
    <property type="match status" value="1"/>
</dbReference>
<dbReference type="InterPro" id="IPR016035">
    <property type="entry name" value="Acyl_Trfase/lysoPLipase"/>
</dbReference>
<dbReference type="SUPFAM" id="SSF53901">
    <property type="entry name" value="Thiolase-like"/>
    <property type="match status" value="1"/>
</dbReference>
<sequence length="2430" mass="265124">MEASQGIAVLFGPQSADIEEAVSCIQAFVRENPSATYLIDIIQSLPSIWPAIQDSWVPLAQIDGKRQLETLGSLFGGGAATVPPKSSNILITPLTVLQHIVELCRLRKRGSSLQIKDVQGFCVGFLAATAVASAHDETQFRSIVAKVIRLAVCVGALVDLNELERGRAASLAVRWSGEEGYSCMEKVLAAHPEAYISCLTDTNRATITVPQELQRDIIREMANQGLSVRSIPLCGRFHHPDHAPAVRQLMQLCRSDDRFQLPDSKTLQFPLRSNIDAELVPEGPLHDIALQSILCLQSKWHATVSAALESLTERNGNVPIAAIGPEQCLPRTARSRLRQTWGSTLVPMGTGHTVNGNLTPSRATSPADSSSELIPTVQPIAITGMSCRYPQADSVEALWELLELGKCAVGPLQNKRFRMDELLREPNGPFWGNYLEEPDVFDHRFFGISAREAATMDPQQRLLLQVAYEAMESAGYCGIRSSQVPEDVGCYIGVGSDDYTDNVGSTHANAYSAPGTLQAFNTGRISHHFGWSGPSVVVDTACSSAAVAIHMACQGLHTGDCSIAVAGGVNVMTSPKVTQNLAAASFLSPTGASKAFDASADGYCRGEGAGLVVLRPLDQALQNGDPVLGIITGTAVNQGSNCSPITVPVSRSQMSLYRKALSASGVSPDDVTYVEAHGTGTQVGDPIEMDSIRNTFGGTHRTEQLYVGSIKDNVGHTETSSGVAGLIKTILMLQKQTIPKQANFSRLNPKIPALDMDNVVIPTRSTDWKVSTRVAMVTNYGAAGSNASIIVRQPFTYPGGTRTTLSHAPIFIAAKTAESLRTYCDNLLASLRQIPVLPDHLVSDYAYNLATKQNRTMDCYIGFATDSPASLTNQLAAVASGAREVYSRSGKALPVVLCFGGQNGNIVHISQDLYTNTHLLQFHLADCEKACQSLGLPSLFPTIFRADPIEDLVSLHSALFATQYATAKCWIDSGLEVDRMIGHSFGQLTALCVAGGLSLVDALRFISERAHLLEKHCSGKRGLMLSVEASEEDVRGLVNGAGQAVDVTCYNGPRSFVIGGEKVAIEAFEKVATGFKTQRLANTHAFHSHLMDPILPALREVAQSMTFQPTTIPVEACSQDMEWTFVHAAQLVTHTRQPVYFESAVRRIANRYPTGAVWLEAGSASPVIPMIRRVVESSPNNHVYQPIDIRPPQAIANLSKATSGLWSNGTHVQFWPFHKSQSNCYNSINLPPYQFTKTRHWIDYDPLAFMPSSAPKDAGPEEAKKLVQLLKQQSGECLFTINTKDLLYQTCTKGHAVVNQNLCPASLYLEMVISAASHVCPVELSSTMPHVQNLCILAPLVLNPQGELQLRLSQQNGEKDQWTFSLFTQQGQTSTVHATGTIWLHAITNSSAIVSRFRSLNRLMIPSRPDSIENSPRSSGLKGAAIYQSFRRVVNYAEYYRGVENVFALTNEATGQVKIDTALVKHSCCDPILIDNFIQVAGIHVNCLSEMSEDEVYVCSAVGEIFIGEAFMQRDSGAALSWRVYSNYDRLSRNQVACDVFVMNQESGQLAIAIMGATFTGVSIRALTRTLARLNNQQSSAPEVHDAPIPQDTVRADAMPAATPAPLPSTLQEVDNLPAVQGMLGDLLGVGLEELAPSCSLLEIGVDSLMSTEVLTEIKKRFNVNITSAALSEIPDIGGLVQVIFPGTSVSQTTVSQTAPNDSNAVVVESTPVGELSMLVQEAYDAFDAIRSMTDYSRETKWTGFYDIVFPKQMALVTAYVVEAFQALGHPLQSISAGGEVPLIPVLPQHEKVRNQFYAVLEFSRLVSRTTDGRIVRTKEQIPTEAASNLHDEIIRQFPHHASEHMLLRTTGSQLAECLSGDANPLALLFQDAEARRLMGDVYTNAPMFKSATMHLAGYLQGVLERVGSGRTVKILEIGAGTGGTTRYLVSQLAARGLRFEYTFTDISSSLVMLAKKGFKEYDFMRYMTLNIEQDPPQELLGQYDIIISTNCIHATRNIAYSCSNIRRMLRPDGILCLIELTRNLFWFDLVFGLLEGWWLFDDGRKHALASEHLWNETLDKAGYSWIDWSRNELKESEFLRLIVASPSKPEMPLVTQETVKFDEKDGVSLLADIYYPSVADDANQRRPIALLLHGGGHIMLSRKDIRADQTMLLLDAGFLPVSIDYRLCPETSLIEGPMRDARDALRWARQTLPTLPLQREDIHPNGDQVVAIGWSTGGHLAMSLAWTAAELAVAAPEAVLSFYCPTDYTDPFWSQPNFPFGKQIAPPGEIDIRAGMSPTPITAYNPPRSKRALGGWMSTTDPRSQIALHMNWKGQTLPVLLNAAQTAPGEKLLDPTKEDIVRVCPTSQASAGNYRSPTFIIHGSLDDLIPMSQVRHTAKVMKANGVDVQLRELDGSIHLFDIASTYGDKPDEVQAVADGIQFLKDRVQC</sequence>
<dbReference type="SUPFAM" id="SSF52151">
    <property type="entry name" value="FabD/lysophospholipase-like"/>
    <property type="match status" value="1"/>
</dbReference>
<feature type="region of interest" description="Disordered" evidence="8">
    <location>
        <begin position="346"/>
        <end position="371"/>
    </location>
</feature>
<evidence type="ECO:0000259" key="9">
    <source>
        <dbReference type="PROSITE" id="PS50075"/>
    </source>
</evidence>
<organism evidence="12">
    <name type="scientific">Aspergillus sp</name>
    <dbReference type="NCBI Taxonomy" id="5065"/>
    <lineage>
        <taxon>Eukaryota</taxon>
        <taxon>Fungi</taxon>
        <taxon>Dikarya</taxon>
        <taxon>Ascomycota</taxon>
        <taxon>Pezizomycotina</taxon>
        <taxon>Eurotiomycetes</taxon>
        <taxon>Eurotiomycetidae</taxon>
        <taxon>Eurotiales</taxon>
        <taxon>Aspergillaceae</taxon>
        <taxon>Aspergillus</taxon>
    </lineage>
</organism>
<dbReference type="Gene3D" id="3.30.70.3290">
    <property type="match status" value="1"/>
</dbReference>
<evidence type="ECO:0000256" key="2">
    <source>
        <dbReference type="ARBA" id="ARBA00022450"/>
    </source>
</evidence>
<dbReference type="InterPro" id="IPR049552">
    <property type="entry name" value="PKS_DH_N"/>
</dbReference>
<dbReference type="InterPro" id="IPR049900">
    <property type="entry name" value="PKS_mFAS_DH"/>
</dbReference>
<keyword evidence="2" id="KW-0596">Phosphopantetheine</keyword>
<dbReference type="InterPro" id="IPR029058">
    <property type="entry name" value="AB_hydrolase_fold"/>
</dbReference>
<protein>
    <submittedName>
        <fullName evidence="12">Polyketide synthase SptM</fullName>
    </submittedName>
</protein>
<dbReference type="EMBL" id="LC537469">
    <property type="protein sequence ID" value="BCD52390.1"/>
    <property type="molecule type" value="Genomic_DNA"/>
</dbReference>
<evidence type="ECO:0000256" key="6">
    <source>
        <dbReference type="ARBA" id="ARBA00023268"/>
    </source>
</evidence>
<dbReference type="Gene3D" id="1.10.1200.10">
    <property type="entry name" value="ACP-like"/>
    <property type="match status" value="1"/>
</dbReference>
<dbReference type="Pfam" id="PF00550">
    <property type="entry name" value="PP-binding"/>
    <property type="match status" value="1"/>
</dbReference>
<feature type="active site" description="Proton acceptor; for dehydratase activity" evidence="7">
    <location>
        <position position="1295"/>
    </location>
</feature>
<evidence type="ECO:0000256" key="5">
    <source>
        <dbReference type="ARBA" id="ARBA00022679"/>
    </source>
</evidence>
<dbReference type="InterPro" id="IPR016039">
    <property type="entry name" value="Thiolase-like"/>
</dbReference>
<dbReference type="GO" id="GO:0016787">
    <property type="term" value="F:hydrolase activity"/>
    <property type="evidence" value="ECO:0007669"/>
    <property type="project" value="InterPro"/>
</dbReference>
<dbReference type="PROSITE" id="PS52019">
    <property type="entry name" value="PKS_MFAS_DH"/>
    <property type="match status" value="1"/>
</dbReference>
<dbReference type="PROSITE" id="PS50075">
    <property type="entry name" value="CARRIER"/>
    <property type="match status" value="1"/>
</dbReference>
<dbReference type="InterPro" id="IPR014030">
    <property type="entry name" value="Ketoacyl_synth_N"/>
</dbReference>
<dbReference type="InterPro" id="IPR042104">
    <property type="entry name" value="PKS_dehydratase_sf"/>
</dbReference>
<dbReference type="Pfam" id="PF00109">
    <property type="entry name" value="ketoacyl-synt"/>
    <property type="match status" value="1"/>
</dbReference>
<dbReference type="Gene3D" id="3.40.47.10">
    <property type="match status" value="1"/>
</dbReference>
<evidence type="ECO:0000256" key="1">
    <source>
        <dbReference type="ARBA" id="ARBA00005179"/>
    </source>
</evidence>
<feature type="domain" description="Carrier" evidence="9">
    <location>
        <begin position="1614"/>
        <end position="1688"/>
    </location>
</feature>
<dbReference type="InterPro" id="IPR009081">
    <property type="entry name" value="PP-bd_ACP"/>
</dbReference>
<keyword evidence="4" id="KW-0489">Methyltransferase</keyword>
<dbReference type="GO" id="GO:0004315">
    <property type="term" value="F:3-oxoacyl-[acyl-carrier-protein] synthase activity"/>
    <property type="evidence" value="ECO:0007669"/>
    <property type="project" value="InterPro"/>
</dbReference>
<dbReference type="Pfam" id="PF18558">
    <property type="entry name" value="HTH_51"/>
    <property type="match status" value="1"/>
</dbReference>
<proteinExistence type="predicted"/>
<name>A0A6J4CV33_9EURO</name>
<dbReference type="InterPro" id="IPR029063">
    <property type="entry name" value="SAM-dependent_MTases_sf"/>
</dbReference>
<dbReference type="GO" id="GO:0044550">
    <property type="term" value="P:secondary metabolite biosynthetic process"/>
    <property type="evidence" value="ECO:0007669"/>
    <property type="project" value="TreeGrafter"/>
</dbReference>
<dbReference type="CDD" id="cd00833">
    <property type="entry name" value="PKS"/>
    <property type="match status" value="1"/>
</dbReference>
<evidence type="ECO:0000256" key="4">
    <source>
        <dbReference type="ARBA" id="ARBA00022603"/>
    </source>
</evidence>
<feature type="region of interest" description="N-terminal hotdog fold" evidence="7">
    <location>
        <begin position="1260"/>
        <end position="1389"/>
    </location>
</feature>
<dbReference type="Gene3D" id="3.40.366.10">
    <property type="entry name" value="Malonyl-Coenzyme A Acyl Carrier Protein, domain 2"/>
    <property type="match status" value="2"/>
</dbReference>
<dbReference type="InterPro" id="IPR006162">
    <property type="entry name" value="Ppantetheine_attach_site"/>
</dbReference>
<dbReference type="InterPro" id="IPR036736">
    <property type="entry name" value="ACP-like_sf"/>
</dbReference>
<evidence type="ECO:0000313" key="12">
    <source>
        <dbReference type="EMBL" id="BCD52390.1"/>
    </source>
</evidence>
<feature type="domain" description="Ketosynthase family 3 (KS3)" evidence="10">
    <location>
        <begin position="377"/>
        <end position="793"/>
    </location>
</feature>
<dbReference type="InterPro" id="IPR013094">
    <property type="entry name" value="AB_hydrolase_3"/>
</dbReference>
<dbReference type="InterPro" id="IPR050091">
    <property type="entry name" value="PKS_NRPS_Biosynth_Enz"/>
</dbReference>
<dbReference type="Gene3D" id="3.40.50.150">
    <property type="entry name" value="Vaccinia Virus protein VP39"/>
    <property type="match status" value="1"/>
</dbReference>
<feature type="region of interest" description="C-terminal hotdog fold" evidence="7">
    <location>
        <begin position="1417"/>
        <end position="1568"/>
    </location>
</feature>
<evidence type="ECO:0000256" key="3">
    <source>
        <dbReference type="ARBA" id="ARBA00022553"/>
    </source>
</evidence>
<dbReference type="SUPFAM" id="SSF53335">
    <property type="entry name" value="S-adenosyl-L-methionine-dependent methyltransferases"/>
    <property type="match status" value="1"/>
</dbReference>
<dbReference type="InterPro" id="IPR014043">
    <property type="entry name" value="Acyl_transferase_dom"/>
</dbReference>
<dbReference type="PROSITE" id="PS00606">
    <property type="entry name" value="KS3_1"/>
    <property type="match status" value="1"/>
</dbReference>
<dbReference type="Pfam" id="PF08242">
    <property type="entry name" value="Methyltransf_12"/>
    <property type="match status" value="1"/>
</dbReference>
<dbReference type="Gene3D" id="3.40.50.1820">
    <property type="entry name" value="alpha/beta hydrolase"/>
    <property type="match status" value="1"/>
</dbReference>
<gene>
    <name evidence="12" type="primary">sptM</name>
</gene>
<dbReference type="InterPro" id="IPR001227">
    <property type="entry name" value="Ac_transferase_dom_sf"/>
</dbReference>
<dbReference type="Pfam" id="PF16073">
    <property type="entry name" value="SAT"/>
    <property type="match status" value="1"/>
</dbReference>
<dbReference type="SUPFAM" id="SSF53474">
    <property type="entry name" value="alpha/beta-Hydrolases"/>
    <property type="match status" value="1"/>
</dbReference>
<keyword evidence="6" id="KW-0511">Multifunctional enzyme</keyword>
<dbReference type="SUPFAM" id="SSF47336">
    <property type="entry name" value="ACP-like"/>
    <property type="match status" value="1"/>
</dbReference>
<dbReference type="Pfam" id="PF21089">
    <property type="entry name" value="PKS_DH_N"/>
    <property type="match status" value="1"/>
</dbReference>
<evidence type="ECO:0000259" key="11">
    <source>
        <dbReference type="PROSITE" id="PS52019"/>
    </source>
</evidence>
<dbReference type="InterPro" id="IPR018201">
    <property type="entry name" value="Ketoacyl_synth_AS"/>
</dbReference>
<comment type="pathway">
    <text evidence="1">Secondary metabolite biosynthesis.</text>
</comment>
<dbReference type="SMART" id="SM00825">
    <property type="entry name" value="PKS_KS"/>
    <property type="match status" value="1"/>
</dbReference>
<dbReference type="CDD" id="cd02440">
    <property type="entry name" value="AdoMet_MTases"/>
    <property type="match status" value="1"/>
</dbReference>
<dbReference type="SUPFAM" id="SSF55048">
    <property type="entry name" value="Probable ACP-binding domain of malonyl-CoA ACP transacylase"/>
    <property type="match status" value="1"/>
</dbReference>
<evidence type="ECO:0000256" key="7">
    <source>
        <dbReference type="PROSITE-ProRule" id="PRU01363"/>
    </source>
</evidence>
<dbReference type="GO" id="GO:0032259">
    <property type="term" value="P:methylation"/>
    <property type="evidence" value="ECO:0007669"/>
    <property type="project" value="UniProtKB-KW"/>
</dbReference>
<evidence type="ECO:0000259" key="10">
    <source>
        <dbReference type="PROSITE" id="PS52004"/>
    </source>
</evidence>
<dbReference type="GO" id="GO:0006633">
    <property type="term" value="P:fatty acid biosynthetic process"/>
    <property type="evidence" value="ECO:0007669"/>
    <property type="project" value="InterPro"/>
</dbReference>
<keyword evidence="3" id="KW-0597">Phosphoprotein</keyword>
<dbReference type="PROSITE" id="PS00012">
    <property type="entry name" value="PHOSPHOPANTETHEINE"/>
    <property type="match status" value="1"/>
</dbReference>
<dbReference type="InterPro" id="IPR016036">
    <property type="entry name" value="Malonyl_transacylase_ACP-bd"/>
</dbReference>
<dbReference type="PANTHER" id="PTHR43775:SF21">
    <property type="entry name" value="NON-REDUCING POLYKETIDE SYNTHASE AUSA-RELATED"/>
    <property type="match status" value="1"/>
</dbReference>
<dbReference type="InterPro" id="IPR032088">
    <property type="entry name" value="SAT"/>
</dbReference>
<feature type="compositionally biased region" description="Polar residues" evidence="8">
    <location>
        <begin position="352"/>
        <end position="371"/>
    </location>
</feature>
<evidence type="ECO:0000256" key="8">
    <source>
        <dbReference type="SAM" id="MobiDB-lite"/>
    </source>
</evidence>
<dbReference type="Pfam" id="PF07859">
    <property type="entry name" value="Abhydrolase_3"/>
    <property type="match status" value="1"/>
</dbReference>
<reference evidence="12" key="1">
    <citation type="journal article" date="2020" name="Org. Lett.">
        <title>Structural Diversification of Andiconin-Derived Natural Products by alpha-Ketoglutarate-Dependent Dioxygenases.</title>
        <authorList>
            <person name="Bai T."/>
            <person name="Matsuda Y."/>
            <person name="Tao H."/>
            <person name="Mori T."/>
            <person name="Zhang Y."/>
            <person name="Abe I."/>
        </authorList>
    </citation>
    <scope>NUCLEOTIDE SEQUENCE</scope>
    <source>
        <strain evidence="12">TJ23</strain>
    </source>
</reference>
<dbReference type="InterPro" id="IPR014031">
    <property type="entry name" value="Ketoacyl_synth_C"/>
</dbReference>
<dbReference type="GO" id="GO:0008168">
    <property type="term" value="F:methyltransferase activity"/>
    <property type="evidence" value="ECO:0007669"/>
    <property type="project" value="UniProtKB-KW"/>
</dbReference>
<dbReference type="PANTHER" id="PTHR43775">
    <property type="entry name" value="FATTY ACID SYNTHASE"/>
    <property type="match status" value="1"/>
</dbReference>
<dbReference type="GO" id="GO:0004312">
    <property type="term" value="F:fatty acid synthase activity"/>
    <property type="evidence" value="ECO:0007669"/>
    <property type="project" value="TreeGrafter"/>
</dbReference>
<feature type="domain" description="PKS/mFAS DH" evidence="11">
    <location>
        <begin position="1260"/>
        <end position="1568"/>
    </location>
</feature>
<dbReference type="InterPro" id="IPR020841">
    <property type="entry name" value="PKS_Beta-ketoAc_synthase_dom"/>
</dbReference>
<feature type="active site" description="Proton donor; for dehydratase activity" evidence="7">
    <location>
        <position position="1475"/>
    </location>
</feature>
<dbReference type="InterPro" id="IPR013217">
    <property type="entry name" value="Methyltransf_12"/>
</dbReference>
<keyword evidence="5" id="KW-0808">Transferase</keyword>
<accession>A0A6J4CV33</accession>
<dbReference type="Pfam" id="PF02801">
    <property type="entry name" value="Ketoacyl-synt_C"/>
    <property type="match status" value="1"/>
</dbReference>
<dbReference type="SMART" id="SM00827">
    <property type="entry name" value="PKS_AT"/>
    <property type="match status" value="1"/>
</dbReference>
<dbReference type="InterPro" id="IPR041068">
    <property type="entry name" value="HTH_51"/>
</dbReference>
<dbReference type="Gene3D" id="3.10.129.110">
    <property type="entry name" value="Polyketide synthase dehydratase"/>
    <property type="match status" value="1"/>
</dbReference>